<evidence type="ECO:0000313" key="7">
    <source>
        <dbReference type="Proteomes" id="UP000694920"/>
    </source>
</evidence>
<evidence type="ECO:0000256" key="6">
    <source>
        <dbReference type="SAM" id="SignalP"/>
    </source>
</evidence>
<dbReference type="PANTHER" id="PTHR13234">
    <property type="entry name" value="GAMMA-INTERFERON INDUCIBLE LYSOSOMAL THIOL REDUCTASE GILT"/>
    <property type="match status" value="1"/>
</dbReference>
<proteinExistence type="inferred from homology"/>
<keyword evidence="3" id="KW-0964">Secreted</keyword>
<evidence type="ECO:0000256" key="4">
    <source>
        <dbReference type="ARBA" id="ARBA00022729"/>
    </source>
</evidence>
<keyword evidence="4 6" id="KW-0732">Signal</keyword>
<evidence type="ECO:0000313" key="8">
    <source>
        <dbReference type="RefSeq" id="XP_015602685.1"/>
    </source>
</evidence>
<evidence type="ECO:0000256" key="5">
    <source>
        <dbReference type="ARBA" id="ARBA00023180"/>
    </source>
</evidence>
<dbReference type="Gene3D" id="3.40.30.10">
    <property type="entry name" value="Glutaredoxin"/>
    <property type="match status" value="1"/>
</dbReference>
<keyword evidence="7" id="KW-1185">Reference proteome</keyword>
<evidence type="ECO:0000256" key="3">
    <source>
        <dbReference type="ARBA" id="ARBA00022525"/>
    </source>
</evidence>
<dbReference type="AlphaFoldDB" id="A0AAJ7C5W6"/>
<dbReference type="Proteomes" id="UP000694920">
    <property type="component" value="Unplaced"/>
</dbReference>
<dbReference type="GO" id="GO:0016671">
    <property type="term" value="F:oxidoreductase activity, acting on a sulfur group of donors, disulfide as acceptor"/>
    <property type="evidence" value="ECO:0007669"/>
    <property type="project" value="InterPro"/>
</dbReference>
<dbReference type="PANTHER" id="PTHR13234:SF8">
    <property type="entry name" value="GAMMA-INTERFERON-INDUCIBLE LYSOSOMAL THIOL REDUCTASE"/>
    <property type="match status" value="1"/>
</dbReference>
<dbReference type="InterPro" id="IPR004911">
    <property type="entry name" value="Interferon-induced_GILT"/>
</dbReference>
<keyword evidence="5" id="KW-0325">Glycoprotein</keyword>
<evidence type="ECO:0000256" key="2">
    <source>
        <dbReference type="ARBA" id="ARBA00005679"/>
    </source>
</evidence>
<dbReference type="CTD" id="41650"/>
<dbReference type="RefSeq" id="XP_015602685.1">
    <property type="nucleotide sequence ID" value="XM_015747199.2"/>
</dbReference>
<reference evidence="8" key="1">
    <citation type="submission" date="2025-08" db="UniProtKB">
        <authorList>
            <consortium name="RefSeq"/>
        </authorList>
    </citation>
    <scope>IDENTIFICATION</scope>
</reference>
<sequence>MFKFLIFFGLTCIANAAAKQAISVTVYYEPLCPDSKAFFKNQLMPTYHDLEQSVDLNLKLIPFGKAKIIKYANDNITMECSHGPPECYADKIQACALKILDPKNNTLITYLGCLMDLGSKENEYPTKKCADSNNISPVTHRVEACATTNQWMDLVQQNEKETKQLSPPLTSVPVIVFQNTFKDDDNIKSRTNFKGVVCKYIDSPKPKTCEGVSSAPGDSFTTLVGGTILFLSLALNMLR</sequence>
<gene>
    <name evidence="8" type="primary">LOC107271330</name>
</gene>
<comment type="similarity">
    <text evidence="2">Belongs to the GILT family.</text>
</comment>
<accession>A0AAJ7C5W6</accession>
<comment type="subcellular location">
    <subcellularLocation>
        <location evidence="1">Secreted</location>
    </subcellularLocation>
</comment>
<organism evidence="7 8">
    <name type="scientific">Cephus cinctus</name>
    <name type="common">Wheat stem sawfly</name>
    <dbReference type="NCBI Taxonomy" id="211228"/>
    <lineage>
        <taxon>Eukaryota</taxon>
        <taxon>Metazoa</taxon>
        <taxon>Ecdysozoa</taxon>
        <taxon>Arthropoda</taxon>
        <taxon>Hexapoda</taxon>
        <taxon>Insecta</taxon>
        <taxon>Pterygota</taxon>
        <taxon>Neoptera</taxon>
        <taxon>Endopterygota</taxon>
        <taxon>Hymenoptera</taxon>
        <taxon>Cephoidea</taxon>
        <taxon>Cephidae</taxon>
        <taxon>Cephus</taxon>
    </lineage>
</organism>
<name>A0AAJ7C5W6_CEPCN</name>
<dbReference type="GO" id="GO:0005576">
    <property type="term" value="C:extracellular region"/>
    <property type="evidence" value="ECO:0007669"/>
    <property type="project" value="UniProtKB-SubCell"/>
</dbReference>
<dbReference type="Pfam" id="PF03227">
    <property type="entry name" value="GILT"/>
    <property type="match status" value="1"/>
</dbReference>
<feature type="signal peptide" evidence="6">
    <location>
        <begin position="1"/>
        <end position="18"/>
    </location>
</feature>
<dbReference type="KEGG" id="ccin:107271330"/>
<evidence type="ECO:0000256" key="1">
    <source>
        <dbReference type="ARBA" id="ARBA00004613"/>
    </source>
</evidence>
<protein>
    <submittedName>
        <fullName evidence="8">GILT-like protein 1</fullName>
    </submittedName>
</protein>
<dbReference type="GeneID" id="107271330"/>
<feature type="chain" id="PRO_5042615575" evidence="6">
    <location>
        <begin position="19"/>
        <end position="239"/>
    </location>
</feature>